<dbReference type="FunCoup" id="Q22UB2">
    <property type="interactions" value="9"/>
</dbReference>
<accession>Q22UB2</accession>
<keyword evidence="3" id="KW-0378">Hydrolase</keyword>
<dbReference type="GeneID" id="7846123"/>
<dbReference type="InParanoid" id="Q22UB2"/>
<evidence type="ECO:0000259" key="2">
    <source>
        <dbReference type="Pfam" id="PF12146"/>
    </source>
</evidence>
<organism evidence="3 4">
    <name type="scientific">Tetrahymena thermophila (strain SB210)</name>
    <dbReference type="NCBI Taxonomy" id="312017"/>
    <lineage>
        <taxon>Eukaryota</taxon>
        <taxon>Sar</taxon>
        <taxon>Alveolata</taxon>
        <taxon>Ciliophora</taxon>
        <taxon>Intramacronucleata</taxon>
        <taxon>Oligohymenophorea</taxon>
        <taxon>Hymenostomatida</taxon>
        <taxon>Tetrahymenina</taxon>
        <taxon>Tetrahymenidae</taxon>
        <taxon>Tetrahymena</taxon>
    </lineage>
</organism>
<proteinExistence type="predicted"/>
<dbReference type="eggNOG" id="KOG1455">
    <property type="taxonomic scope" value="Eukaryota"/>
</dbReference>
<feature type="region of interest" description="Disordered" evidence="1">
    <location>
        <begin position="79"/>
        <end position="118"/>
    </location>
</feature>
<name>Q22UB2_TETTS</name>
<dbReference type="KEGG" id="tet:TTHERM_00260730"/>
<gene>
    <name evidence="3" type="ORF">TTHERM_00260730</name>
</gene>
<dbReference type="OrthoDB" id="10249433at2759"/>
<dbReference type="Gene3D" id="3.40.50.1820">
    <property type="entry name" value="alpha/beta hydrolase"/>
    <property type="match status" value="1"/>
</dbReference>
<dbReference type="STRING" id="312017.Q22UB2"/>
<dbReference type="SUPFAM" id="SSF53474">
    <property type="entry name" value="alpha/beta-Hydrolases"/>
    <property type="match status" value="1"/>
</dbReference>
<evidence type="ECO:0000256" key="1">
    <source>
        <dbReference type="SAM" id="MobiDB-lite"/>
    </source>
</evidence>
<dbReference type="PANTHER" id="PTHR11614">
    <property type="entry name" value="PHOSPHOLIPASE-RELATED"/>
    <property type="match status" value="1"/>
</dbReference>
<feature type="compositionally biased region" description="Low complexity" evidence="1">
    <location>
        <begin position="87"/>
        <end position="114"/>
    </location>
</feature>
<reference evidence="4" key="1">
    <citation type="journal article" date="2006" name="PLoS Biol.">
        <title>Macronuclear genome sequence of the ciliate Tetrahymena thermophila, a model eukaryote.</title>
        <authorList>
            <person name="Eisen J.A."/>
            <person name="Coyne R.S."/>
            <person name="Wu M."/>
            <person name="Wu D."/>
            <person name="Thiagarajan M."/>
            <person name="Wortman J.R."/>
            <person name="Badger J.H."/>
            <person name="Ren Q."/>
            <person name="Amedeo P."/>
            <person name="Jones K.M."/>
            <person name="Tallon L.J."/>
            <person name="Delcher A.L."/>
            <person name="Salzberg S.L."/>
            <person name="Silva J.C."/>
            <person name="Haas B.J."/>
            <person name="Majoros W.H."/>
            <person name="Farzad M."/>
            <person name="Carlton J.M."/>
            <person name="Smith R.K. Jr."/>
            <person name="Garg J."/>
            <person name="Pearlman R.E."/>
            <person name="Karrer K.M."/>
            <person name="Sun L."/>
            <person name="Manning G."/>
            <person name="Elde N.C."/>
            <person name="Turkewitz A.P."/>
            <person name="Asai D.J."/>
            <person name="Wilkes D.E."/>
            <person name="Wang Y."/>
            <person name="Cai H."/>
            <person name="Collins K."/>
            <person name="Stewart B.A."/>
            <person name="Lee S.R."/>
            <person name="Wilamowska K."/>
            <person name="Weinberg Z."/>
            <person name="Ruzzo W.L."/>
            <person name="Wloga D."/>
            <person name="Gaertig J."/>
            <person name="Frankel J."/>
            <person name="Tsao C.-C."/>
            <person name="Gorovsky M.A."/>
            <person name="Keeling P.J."/>
            <person name="Waller R.F."/>
            <person name="Patron N.J."/>
            <person name="Cherry J.M."/>
            <person name="Stover N.A."/>
            <person name="Krieger C.J."/>
            <person name="del Toro C."/>
            <person name="Ryder H.F."/>
            <person name="Williamson S.C."/>
            <person name="Barbeau R.A."/>
            <person name="Hamilton E.P."/>
            <person name="Orias E."/>
        </authorList>
    </citation>
    <scope>NUCLEOTIDE SEQUENCE [LARGE SCALE GENOMIC DNA]</scope>
    <source>
        <strain evidence="4">SB210</strain>
    </source>
</reference>
<evidence type="ECO:0000313" key="3">
    <source>
        <dbReference type="EMBL" id="EAR88775.2"/>
    </source>
</evidence>
<dbReference type="RefSeq" id="XP_001009020.2">
    <property type="nucleotide sequence ID" value="XM_001009020.3"/>
</dbReference>
<protein>
    <submittedName>
        <fullName evidence="3">Alpha/beta fold hydrolase</fullName>
    </submittedName>
</protein>
<dbReference type="Proteomes" id="UP000009168">
    <property type="component" value="Unassembled WGS sequence"/>
</dbReference>
<dbReference type="EMBL" id="GG662830">
    <property type="protein sequence ID" value="EAR88775.2"/>
    <property type="molecule type" value="Genomic_DNA"/>
</dbReference>
<dbReference type="Pfam" id="PF12146">
    <property type="entry name" value="Hydrolase_4"/>
    <property type="match status" value="1"/>
</dbReference>
<dbReference type="HOGENOM" id="CLU_026209_7_3_1"/>
<dbReference type="AlphaFoldDB" id="Q22UB2"/>
<dbReference type="GO" id="GO:0016787">
    <property type="term" value="F:hydrolase activity"/>
    <property type="evidence" value="ECO:0007669"/>
    <property type="project" value="UniProtKB-KW"/>
</dbReference>
<evidence type="ECO:0000313" key="4">
    <source>
        <dbReference type="Proteomes" id="UP000009168"/>
    </source>
</evidence>
<keyword evidence="4" id="KW-1185">Reference proteome</keyword>
<dbReference type="InterPro" id="IPR029058">
    <property type="entry name" value="AB_hydrolase_fold"/>
</dbReference>
<dbReference type="InterPro" id="IPR022742">
    <property type="entry name" value="Hydrolase_4"/>
</dbReference>
<sequence>MSSATIVIQKDNNPMIKSNMQVFNPAKTSPKNKVFIVSNNVKSNDQVYFAPHQLMNKDAYNQPTANEFLAVSMQDSLRPERKVSNASTDSSQSTTQSQTIQTPIQQQQNTQTNTKFQRKNAKYQTINPIQKFFEQDLNLQFAEDSTKFLGKIVNTGADYAIERKFVQTKDTGIKLYYTHFYPIAAKPKASILAIHGFCEHSGLYINFGDYFARQGFEVHMYDQRGFGYTGGISRCSSTEEFQQDLTTIIQLVDKSIPLYIYAHSTGTLGVLSYLIMNPQIQVAGLVSLNAFLKVPNYFGLTQNKKFLARILLMFYEDLLVNSKINLSALCKNSYHIKKMIKDEHISPHLTLRMAISLIEMSEFVQKNASKITVPIFLIHGKEDVVSKYQNSIQLFNTVSSTIKQNHLIEQGFHQPHLDSNMNEIHDLINGWLNKRLSQNNNLLNDEMFTNLKYGCKLPLSKKDYIKFGLIILFFVFMILKSKGKFITGIFQRARCLALVYIFKTLGSNRASIV</sequence>
<feature type="domain" description="Serine aminopeptidase S33" evidence="2">
    <location>
        <begin position="186"/>
        <end position="419"/>
    </location>
</feature>
<dbReference type="InterPro" id="IPR051044">
    <property type="entry name" value="MAG_DAG_Lipase"/>
</dbReference>
<dbReference type="OMA" id="KSICILA"/>